<evidence type="ECO:0000313" key="9">
    <source>
        <dbReference type="Proteomes" id="UP001304125"/>
    </source>
</evidence>
<dbReference type="GO" id="GO:0005829">
    <property type="term" value="C:cytosol"/>
    <property type="evidence" value="ECO:0007669"/>
    <property type="project" value="TreeGrafter"/>
</dbReference>
<evidence type="ECO:0000256" key="3">
    <source>
        <dbReference type="ARBA" id="ARBA00023163"/>
    </source>
</evidence>
<dbReference type="Gene3D" id="3.40.50.2300">
    <property type="match status" value="1"/>
</dbReference>
<dbReference type="AlphaFoldDB" id="A0AA96F4H4"/>
<keyword evidence="1" id="KW-0805">Transcription regulation</keyword>
<sequence length="225" mass="24734">MRVLLVEDDAMVGAAMVGRLEDDAYAVDWVRDARSAAASVETHTYDVLLLDLGLPDVDGIELLARLRRGGEGTPIIVVTARDDVGSRVTSLDGGADDYIVKPFDSVELMARMRAVLRRRGETAYAATLEAGTLRLELDSHAAVRADGARVDLPRREFAVLRALMSRPGAILSRTELEHQVYGWGDEVESNAIEYAIHRLRTKLGSEVIRNIRGVGWMVPRQGRPS</sequence>
<keyword evidence="2 5" id="KW-0238">DNA-binding</keyword>
<dbReference type="SMART" id="SM00862">
    <property type="entry name" value="Trans_reg_C"/>
    <property type="match status" value="1"/>
</dbReference>
<dbReference type="InterPro" id="IPR016032">
    <property type="entry name" value="Sig_transdc_resp-reg_C-effctor"/>
</dbReference>
<accession>A0AA96F4H4</accession>
<evidence type="ECO:0000256" key="2">
    <source>
        <dbReference type="ARBA" id="ARBA00023125"/>
    </source>
</evidence>
<dbReference type="Proteomes" id="UP001304125">
    <property type="component" value="Chromosome"/>
</dbReference>
<proteinExistence type="predicted"/>
<feature type="domain" description="OmpR/PhoB-type" evidence="7">
    <location>
        <begin position="125"/>
        <end position="220"/>
    </location>
</feature>
<feature type="domain" description="Response regulatory" evidence="6">
    <location>
        <begin position="2"/>
        <end position="116"/>
    </location>
</feature>
<reference evidence="8 9" key="1">
    <citation type="submission" date="2023-09" db="EMBL/GenBank/DDBJ databases">
        <title>Demequina sp. a novel bacteria isolated from Capsicum annuum.</title>
        <authorList>
            <person name="Humaira Z."/>
            <person name="Lee J."/>
            <person name="Cho D."/>
        </authorList>
    </citation>
    <scope>NUCLEOTIDE SEQUENCE [LARGE SCALE GENOMIC DNA]</scope>
    <source>
        <strain evidence="8 9">OYTSA14</strain>
    </source>
</reference>
<dbReference type="SUPFAM" id="SSF46894">
    <property type="entry name" value="C-terminal effector domain of the bipartite response regulators"/>
    <property type="match status" value="1"/>
</dbReference>
<feature type="DNA-binding region" description="OmpR/PhoB-type" evidence="5">
    <location>
        <begin position="125"/>
        <end position="220"/>
    </location>
</feature>
<dbReference type="InterPro" id="IPR039420">
    <property type="entry name" value="WalR-like"/>
</dbReference>
<dbReference type="CDD" id="cd00383">
    <property type="entry name" value="trans_reg_C"/>
    <property type="match status" value="1"/>
</dbReference>
<gene>
    <name evidence="8" type="ORF">RN606_11110</name>
</gene>
<evidence type="ECO:0000256" key="4">
    <source>
        <dbReference type="PROSITE-ProRule" id="PRU00169"/>
    </source>
</evidence>
<dbReference type="SMART" id="SM00448">
    <property type="entry name" value="REC"/>
    <property type="match status" value="1"/>
</dbReference>
<dbReference type="Gene3D" id="6.10.250.690">
    <property type="match status" value="1"/>
</dbReference>
<dbReference type="Pfam" id="PF00072">
    <property type="entry name" value="Response_reg"/>
    <property type="match status" value="1"/>
</dbReference>
<dbReference type="GO" id="GO:0006355">
    <property type="term" value="P:regulation of DNA-templated transcription"/>
    <property type="evidence" value="ECO:0007669"/>
    <property type="project" value="InterPro"/>
</dbReference>
<dbReference type="InterPro" id="IPR001867">
    <property type="entry name" value="OmpR/PhoB-type_DNA-bd"/>
</dbReference>
<dbReference type="SUPFAM" id="SSF52172">
    <property type="entry name" value="CheY-like"/>
    <property type="match status" value="1"/>
</dbReference>
<dbReference type="InterPro" id="IPR036388">
    <property type="entry name" value="WH-like_DNA-bd_sf"/>
</dbReference>
<dbReference type="GO" id="GO:0032993">
    <property type="term" value="C:protein-DNA complex"/>
    <property type="evidence" value="ECO:0007669"/>
    <property type="project" value="TreeGrafter"/>
</dbReference>
<dbReference type="CDD" id="cd17624">
    <property type="entry name" value="REC_OmpR_PmrA-like"/>
    <property type="match status" value="1"/>
</dbReference>
<protein>
    <submittedName>
        <fullName evidence="8">Response regulator transcription factor</fullName>
    </submittedName>
</protein>
<keyword evidence="9" id="KW-1185">Reference proteome</keyword>
<evidence type="ECO:0000259" key="7">
    <source>
        <dbReference type="PROSITE" id="PS51755"/>
    </source>
</evidence>
<dbReference type="EMBL" id="CP134879">
    <property type="protein sequence ID" value="WNM23901.1"/>
    <property type="molecule type" value="Genomic_DNA"/>
</dbReference>
<dbReference type="GO" id="GO:0000156">
    <property type="term" value="F:phosphorelay response regulator activity"/>
    <property type="evidence" value="ECO:0007669"/>
    <property type="project" value="TreeGrafter"/>
</dbReference>
<organism evidence="8 9">
    <name type="scientific">Demequina capsici</name>
    <dbReference type="NCBI Taxonomy" id="3075620"/>
    <lineage>
        <taxon>Bacteria</taxon>
        <taxon>Bacillati</taxon>
        <taxon>Actinomycetota</taxon>
        <taxon>Actinomycetes</taxon>
        <taxon>Micrococcales</taxon>
        <taxon>Demequinaceae</taxon>
        <taxon>Demequina</taxon>
    </lineage>
</organism>
<keyword evidence="4" id="KW-0597">Phosphoprotein</keyword>
<dbReference type="Pfam" id="PF00486">
    <property type="entry name" value="Trans_reg_C"/>
    <property type="match status" value="1"/>
</dbReference>
<dbReference type="PROSITE" id="PS50110">
    <property type="entry name" value="RESPONSE_REGULATORY"/>
    <property type="match status" value="1"/>
</dbReference>
<evidence type="ECO:0000256" key="5">
    <source>
        <dbReference type="PROSITE-ProRule" id="PRU01091"/>
    </source>
</evidence>
<dbReference type="Gene3D" id="1.10.10.10">
    <property type="entry name" value="Winged helix-like DNA-binding domain superfamily/Winged helix DNA-binding domain"/>
    <property type="match status" value="1"/>
</dbReference>
<name>A0AA96F4H4_9MICO</name>
<evidence type="ECO:0000259" key="6">
    <source>
        <dbReference type="PROSITE" id="PS50110"/>
    </source>
</evidence>
<dbReference type="InterPro" id="IPR011006">
    <property type="entry name" value="CheY-like_superfamily"/>
</dbReference>
<dbReference type="PANTHER" id="PTHR48111:SF67">
    <property type="entry name" value="TRANSCRIPTIONAL REGULATORY PROTEIN TCTD"/>
    <property type="match status" value="1"/>
</dbReference>
<dbReference type="GO" id="GO:0000976">
    <property type="term" value="F:transcription cis-regulatory region binding"/>
    <property type="evidence" value="ECO:0007669"/>
    <property type="project" value="TreeGrafter"/>
</dbReference>
<evidence type="ECO:0000256" key="1">
    <source>
        <dbReference type="ARBA" id="ARBA00023015"/>
    </source>
</evidence>
<dbReference type="PROSITE" id="PS51755">
    <property type="entry name" value="OMPR_PHOB"/>
    <property type="match status" value="1"/>
</dbReference>
<dbReference type="InterPro" id="IPR001789">
    <property type="entry name" value="Sig_transdc_resp-reg_receiver"/>
</dbReference>
<dbReference type="RefSeq" id="WP_313497171.1">
    <property type="nucleotide sequence ID" value="NZ_CP134879.1"/>
</dbReference>
<feature type="modified residue" description="4-aspartylphosphate" evidence="4">
    <location>
        <position position="51"/>
    </location>
</feature>
<keyword evidence="3" id="KW-0804">Transcription</keyword>
<evidence type="ECO:0000313" key="8">
    <source>
        <dbReference type="EMBL" id="WNM23901.1"/>
    </source>
</evidence>
<dbReference type="PANTHER" id="PTHR48111">
    <property type="entry name" value="REGULATOR OF RPOS"/>
    <property type="match status" value="1"/>
</dbReference>